<dbReference type="Pfam" id="PF01380">
    <property type="entry name" value="SIS"/>
    <property type="match status" value="1"/>
</dbReference>
<dbReference type="SMART" id="SM00116">
    <property type="entry name" value="CBS"/>
    <property type="match status" value="2"/>
</dbReference>
<feature type="binding site" evidence="5">
    <location>
        <position position="72"/>
    </location>
    <ligand>
        <name>Zn(2+)</name>
        <dbReference type="ChEBI" id="CHEBI:29105"/>
    </ligand>
</feature>
<dbReference type="InterPro" id="IPR046342">
    <property type="entry name" value="CBS_dom_sf"/>
</dbReference>
<evidence type="ECO:0000256" key="5">
    <source>
        <dbReference type="PIRSR" id="PIRSR004692-2"/>
    </source>
</evidence>
<dbReference type="PANTHER" id="PTHR42745:SF1">
    <property type="entry name" value="ARABINOSE 5-PHOSPHATE ISOMERASE KDSD"/>
    <property type="match status" value="1"/>
</dbReference>
<feature type="domain" description="CBS" evidence="8">
    <location>
        <begin position="200"/>
        <end position="261"/>
    </location>
</feature>
<sequence>MLIEEAKEVLRLEAQGILSLVERVGPEFEKAVNLIMKAKGRVIITGMGKSGLVARKISATFSSTGTPSFFLHPAEASHGDLGMVKGNDIVIAISNGGNTPEVNMILPLLREMGAKIISFTGGLNSPMSKASDIVIDVGVEKEACPMGLAPTTSTTAALAMGDALAVVLINQRRFGRDDFKKFHPGGSLGERLSSKVRDFMLTGERIPFVPVGTVIREAIRVINEKKIGATLVVDPQERLVGMVCDGDLRRALAKHENVNDMRVEELMTGSPKTVDEELTTAEALGLMELYGITHLVVVDRHHRVKGLLHLHDILGREEFRVNGAYSIRR</sequence>
<dbReference type="PROSITE" id="PS51371">
    <property type="entry name" value="CBS"/>
    <property type="match status" value="2"/>
</dbReference>
<feature type="site" description="Catalytically relevant" evidence="6">
    <location>
        <position position="101"/>
    </location>
</feature>
<proteinExistence type="inferred from homology"/>
<feature type="site" description="Catalytically relevant" evidence="6">
    <location>
        <position position="142"/>
    </location>
</feature>
<dbReference type="CDD" id="cd05014">
    <property type="entry name" value="SIS_Kpsf"/>
    <property type="match status" value="1"/>
</dbReference>
<keyword evidence="5" id="KW-0479">Metal-binding</keyword>
<accession>A0A445MS89</accession>
<feature type="domain" description="CBS" evidence="8">
    <location>
        <begin position="267"/>
        <end position="326"/>
    </location>
</feature>
<dbReference type="EC" id="5.3.1.13" evidence="10"/>
<keyword evidence="2" id="KW-0677">Repeat</keyword>
<dbReference type="InterPro" id="IPR004800">
    <property type="entry name" value="KdsD/KpsF-type"/>
</dbReference>
<name>A0A445MS89_9BACT</name>
<evidence type="ECO:0000256" key="6">
    <source>
        <dbReference type="PIRSR" id="PIRSR004692-3"/>
    </source>
</evidence>
<dbReference type="InterPro" id="IPR046348">
    <property type="entry name" value="SIS_dom_sf"/>
</dbReference>
<gene>
    <name evidence="10" type="primary">kdsD</name>
    <name evidence="10" type="ORF">PITCH_A1280064</name>
</gene>
<evidence type="ECO:0000259" key="9">
    <source>
        <dbReference type="PROSITE" id="PS51464"/>
    </source>
</evidence>
<evidence type="ECO:0000256" key="3">
    <source>
        <dbReference type="ARBA" id="ARBA00023122"/>
    </source>
</evidence>
<dbReference type="AlphaFoldDB" id="A0A445MS89"/>
<dbReference type="PIRSF" id="PIRSF004692">
    <property type="entry name" value="KdsD_KpsF"/>
    <property type="match status" value="1"/>
</dbReference>
<dbReference type="NCBIfam" id="TIGR00393">
    <property type="entry name" value="kpsF"/>
    <property type="match status" value="1"/>
</dbReference>
<dbReference type="GO" id="GO:0097367">
    <property type="term" value="F:carbohydrate derivative binding"/>
    <property type="evidence" value="ECO:0007669"/>
    <property type="project" value="InterPro"/>
</dbReference>
<dbReference type="PROSITE" id="PS51464">
    <property type="entry name" value="SIS"/>
    <property type="match status" value="1"/>
</dbReference>
<dbReference type="GO" id="GO:0046872">
    <property type="term" value="F:metal ion binding"/>
    <property type="evidence" value="ECO:0007669"/>
    <property type="project" value="UniProtKB-KW"/>
</dbReference>
<dbReference type="Gene3D" id="3.10.580.10">
    <property type="entry name" value="CBS-domain"/>
    <property type="match status" value="1"/>
</dbReference>
<dbReference type="EMBL" id="OJIN01000033">
    <property type="protein sequence ID" value="SPD72318.1"/>
    <property type="molecule type" value="Genomic_DNA"/>
</dbReference>
<evidence type="ECO:0000256" key="4">
    <source>
        <dbReference type="PIRNR" id="PIRNR004692"/>
    </source>
</evidence>
<dbReference type="InterPro" id="IPR000644">
    <property type="entry name" value="CBS_dom"/>
</dbReference>
<organism evidence="10">
    <name type="scientific">uncultured Desulfobacterium sp</name>
    <dbReference type="NCBI Taxonomy" id="201089"/>
    <lineage>
        <taxon>Bacteria</taxon>
        <taxon>Pseudomonadati</taxon>
        <taxon>Thermodesulfobacteriota</taxon>
        <taxon>Desulfobacteria</taxon>
        <taxon>Desulfobacterales</taxon>
        <taxon>Desulfobacteriaceae</taxon>
        <taxon>Desulfobacterium</taxon>
        <taxon>environmental samples</taxon>
    </lineage>
</organism>
<dbReference type="SUPFAM" id="SSF53697">
    <property type="entry name" value="SIS domain"/>
    <property type="match status" value="1"/>
</dbReference>
<evidence type="ECO:0000256" key="2">
    <source>
        <dbReference type="ARBA" id="ARBA00022737"/>
    </source>
</evidence>
<keyword evidence="10" id="KW-0413">Isomerase</keyword>
<dbReference type="Pfam" id="PF00571">
    <property type="entry name" value="CBS"/>
    <property type="match status" value="2"/>
</dbReference>
<dbReference type="GO" id="GO:0005975">
    <property type="term" value="P:carbohydrate metabolic process"/>
    <property type="evidence" value="ECO:0007669"/>
    <property type="project" value="InterPro"/>
</dbReference>
<protein>
    <submittedName>
        <fullName evidence="10">Arabinose 5-phosphate isomerase KdsD</fullName>
        <ecNumber evidence="10">5.3.1.13</ecNumber>
    </submittedName>
</protein>
<evidence type="ECO:0000259" key="8">
    <source>
        <dbReference type="PROSITE" id="PS51371"/>
    </source>
</evidence>
<keyword evidence="5" id="KW-0862">Zinc</keyword>
<dbReference type="PANTHER" id="PTHR42745">
    <property type="match status" value="1"/>
</dbReference>
<dbReference type="GO" id="GO:1901135">
    <property type="term" value="P:carbohydrate derivative metabolic process"/>
    <property type="evidence" value="ECO:0007669"/>
    <property type="project" value="InterPro"/>
</dbReference>
<comment type="similarity">
    <text evidence="1 4">Belongs to the SIS family. GutQ/KpsF subfamily.</text>
</comment>
<keyword evidence="3 7" id="KW-0129">CBS domain</keyword>
<dbReference type="InterPro" id="IPR001347">
    <property type="entry name" value="SIS_dom"/>
</dbReference>
<dbReference type="InterPro" id="IPR035474">
    <property type="entry name" value="SIS_Kpsf"/>
</dbReference>
<dbReference type="InterPro" id="IPR050986">
    <property type="entry name" value="GutQ/KpsF_isomerases"/>
</dbReference>
<dbReference type="Gene3D" id="3.40.50.10490">
    <property type="entry name" value="Glucose-6-phosphate isomerase like protein, domain 1"/>
    <property type="match status" value="1"/>
</dbReference>
<evidence type="ECO:0000256" key="7">
    <source>
        <dbReference type="PROSITE-ProRule" id="PRU00703"/>
    </source>
</evidence>
<evidence type="ECO:0000256" key="1">
    <source>
        <dbReference type="ARBA" id="ARBA00008165"/>
    </source>
</evidence>
<dbReference type="GO" id="GO:0019146">
    <property type="term" value="F:arabinose-5-phosphate isomerase activity"/>
    <property type="evidence" value="ECO:0007669"/>
    <property type="project" value="UniProtKB-EC"/>
</dbReference>
<reference evidence="10" key="1">
    <citation type="submission" date="2018-01" db="EMBL/GenBank/DDBJ databases">
        <authorList>
            <person name="Regsiter A."/>
            <person name="William W."/>
        </authorList>
    </citation>
    <scope>NUCLEOTIDE SEQUENCE</scope>
    <source>
        <strain evidence="10">TRIP AH-1</strain>
    </source>
</reference>
<dbReference type="CDD" id="cd04604">
    <property type="entry name" value="CBS_pair_SIS_assoc"/>
    <property type="match status" value="1"/>
</dbReference>
<dbReference type="FunFam" id="3.40.50.10490:FF:000011">
    <property type="entry name" value="Arabinose 5-phosphate isomerase"/>
    <property type="match status" value="1"/>
</dbReference>
<feature type="site" description="Catalytically relevant" evidence="6">
    <location>
        <position position="49"/>
    </location>
</feature>
<feature type="site" description="Catalytically relevant" evidence="6">
    <location>
        <position position="183"/>
    </location>
</feature>
<feature type="domain" description="SIS" evidence="9">
    <location>
        <begin position="31"/>
        <end position="174"/>
    </location>
</feature>
<evidence type="ECO:0000313" key="10">
    <source>
        <dbReference type="EMBL" id="SPD72318.1"/>
    </source>
</evidence>